<dbReference type="InterPro" id="IPR002543">
    <property type="entry name" value="FtsK_dom"/>
</dbReference>
<accession>A0A1Q2HUA1</accession>
<keyword evidence="3 4" id="KW-0067">ATP-binding</keyword>
<dbReference type="InterPro" id="IPR023837">
    <property type="entry name" value="EccCb-like_Actinobacteria"/>
</dbReference>
<evidence type="ECO:0000256" key="3">
    <source>
        <dbReference type="ARBA" id="ARBA00022840"/>
    </source>
</evidence>
<evidence type="ECO:0000259" key="6">
    <source>
        <dbReference type="PROSITE" id="PS50901"/>
    </source>
</evidence>
<dbReference type="InterPro" id="IPR003593">
    <property type="entry name" value="AAA+_ATPase"/>
</dbReference>
<gene>
    <name evidence="7" type="primary">eccCa1</name>
    <name evidence="7" type="ORF">CGLAU_02170</name>
</gene>
<dbReference type="GO" id="GO:0005524">
    <property type="term" value="F:ATP binding"/>
    <property type="evidence" value="ECO:0007669"/>
    <property type="project" value="UniProtKB-UniRule"/>
</dbReference>
<sequence>MLGLDHNPVIAPVATHPAPAELAPPLPAGSLHAEPVPAAQKDQPVPIIRVLIPVVMLVAIGAVMALMALSGRGMSPMMLVFPLMMVIGMVGLFTPQERQGDIDETRRVYLRHLGALAVRARKNAEKQRAHFAYLHPAPGELAAAVPTERVWERGAHDPQALQVRIGTGATALHTPVEVDDPGSPEDLDPVCAVSLRRTVAAVNAVHGMPIVVQLAAFPAVTLAGPRAAELARSIICQLAFFHGPELVGIDEHRAGFGWAKWLPHARSPERAQFRLSLIDASLQPSSTIATAIAVEDSDCVITIHPDPEYYVDDFALHLVCDETITAHTGSGVEHLGAPDAFPESEAEFVARHLAFYRRPEDAGEDGSGDALALLGLDRLSEETDPAMITAADVTAMWPGREGTKSRLTVPIGATPTGQAVYLDFKEAAHGGAGPHGLCIGATGSGKSELLRTLVVALAATHSPDELNLVLVDFKGGATFLGCEALPHTSAVITNLEDEAVLVERMYDALSGEMHRRQELLRKRGNFANITDYTAARMGGATDPDGAPLDPLPALMVIVDEFSELLSQHPHFADLFVAIGRLGRSLGVHLLLASQRLEEGKLRGLDSHLSYRIGLKTFSAAESRQVLGVPDAYELPGEPGSGYLKAASPELIRFRAAYVSGPLTRKVTAQHDAVHLPVREFVSWDDEHALLAEQLAAAPAETIQTDPSTTVLDAVVARTKALAAHAGMHAHKVWLEPLPDTLALHAIRRGEPDLGFLHVPVGLVDEPYLQRQDTLIVDLTSAGGHLAIAGAPQTGKSEALRTLVASLALTHTTDQIAVYAIDAGSGSLTELEVLPHVAGVATRTDEERVRRIVDEVLGVVDDVAVSQHTPQRHTLLLIDGWHALLATDSKLEDLRDALTRIASEGPAAGVHLVLTTQRWSAVRVAVRDLIGTRIELALTEPMDSLIDRKAQLALPQRPGIGLTPEAKVMLIARTSLEDLAHIARVTAEQPRVPQLKVLPTHVHVRTLIDGFATAAPSIPIGVGGPRLEPLYCVSGHALAIGSTGAGKSTFIASAITAIAAMPREHARMVILDPRRAHLGRAPEDMVAAYGASASTISDAVRALTVTLNSRLPDADVSPQQLADRSWWEGPELYLVIDDLDLVGDAVLRDVVELLPHARDIGLHVVCARKFGGVSRALFGGFLGGLKDLHPDVMIMDGNRDEGALFDVRPGPLAPGRATLVQGGGAIGTVQLVAPFSEGEQL</sequence>
<organism evidence="7 8">
    <name type="scientific">Corynebacterium glaucum</name>
    <dbReference type="NCBI Taxonomy" id="187491"/>
    <lineage>
        <taxon>Bacteria</taxon>
        <taxon>Bacillati</taxon>
        <taxon>Actinomycetota</taxon>
        <taxon>Actinomycetes</taxon>
        <taxon>Mycobacteriales</taxon>
        <taxon>Corynebacteriaceae</taxon>
        <taxon>Corynebacterium</taxon>
    </lineage>
</organism>
<evidence type="ECO:0000256" key="4">
    <source>
        <dbReference type="PROSITE-ProRule" id="PRU00289"/>
    </source>
</evidence>
<evidence type="ECO:0000256" key="1">
    <source>
        <dbReference type="ARBA" id="ARBA00022737"/>
    </source>
</evidence>
<dbReference type="Pfam" id="PF01580">
    <property type="entry name" value="FtsK_SpoIIIE"/>
    <property type="match status" value="2"/>
</dbReference>
<feature type="binding site" evidence="4">
    <location>
        <begin position="440"/>
        <end position="447"/>
    </location>
    <ligand>
        <name>ATP</name>
        <dbReference type="ChEBI" id="CHEBI:30616"/>
    </ligand>
</feature>
<dbReference type="OrthoDB" id="9807790at2"/>
<evidence type="ECO:0000256" key="5">
    <source>
        <dbReference type="SAM" id="Phobius"/>
    </source>
</evidence>
<feature type="transmembrane region" description="Helical" evidence="5">
    <location>
        <begin position="47"/>
        <end position="69"/>
    </location>
</feature>
<protein>
    <submittedName>
        <fullName evidence="7">ESX-1 secretion system protein EccCa1</fullName>
    </submittedName>
</protein>
<dbReference type="NCBIfam" id="TIGR03925">
    <property type="entry name" value="T7SS_EccC_b"/>
    <property type="match status" value="1"/>
</dbReference>
<reference evidence="7 8" key="1">
    <citation type="submission" date="2016-12" db="EMBL/GenBank/DDBJ databases">
        <authorList>
            <person name="Song W.-J."/>
            <person name="Kurnit D.M."/>
        </authorList>
    </citation>
    <scope>NUCLEOTIDE SEQUENCE [LARGE SCALE GENOMIC DNA]</scope>
    <source>
        <strain evidence="7 8">DSM 30827</strain>
    </source>
</reference>
<keyword evidence="5" id="KW-1133">Transmembrane helix</keyword>
<dbReference type="InterPro" id="IPR027417">
    <property type="entry name" value="P-loop_NTPase"/>
</dbReference>
<keyword evidence="5" id="KW-0472">Membrane</keyword>
<proteinExistence type="predicted"/>
<evidence type="ECO:0000313" key="7">
    <source>
        <dbReference type="EMBL" id="AQQ14419.1"/>
    </source>
</evidence>
<feature type="transmembrane region" description="Helical" evidence="5">
    <location>
        <begin position="76"/>
        <end position="94"/>
    </location>
</feature>
<keyword evidence="8" id="KW-1185">Reference proteome</keyword>
<dbReference type="GO" id="GO:0003677">
    <property type="term" value="F:DNA binding"/>
    <property type="evidence" value="ECO:0007669"/>
    <property type="project" value="InterPro"/>
</dbReference>
<evidence type="ECO:0000313" key="8">
    <source>
        <dbReference type="Proteomes" id="UP000217209"/>
    </source>
</evidence>
<keyword evidence="5" id="KW-0812">Transmembrane</keyword>
<dbReference type="Gene3D" id="3.40.50.300">
    <property type="entry name" value="P-loop containing nucleotide triphosphate hydrolases"/>
    <property type="match status" value="3"/>
</dbReference>
<dbReference type="Proteomes" id="UP000217209">
    <property type="component" value="Chromosome"/>
</dbReference>
<dbReference type="EMBL" id="CP019688">
    <property type="protein sequence ID" value="AQQ14419.1"/>
    <property type="molecule type" value="Genomic_DNA"/>
</dbReference>
<dbReference type="RefSeq" id="WP_095659266.1">
    <property type="nucleotide sequence ID" value="NZ_CP019688.1"/>
</dbReference>
<dbReference type="InterPro" id="IPR050206">
    <property type="entry name" value="FtsK/SpoIIIE/SftA"/>
</dbReference>
<dbReference type="SUPFAM" id="SSF52540">
    <property type="entry name" value="P-loop containing nucleoside triphosphate hydrolases"/>
    <property type="match status" value="3"/>
</dbReference>
<feature type="binding site" evidence="4">
    <location>
        <begin position="789"/>
        <end position="796"/>
    </location>
    <ligand>
        <name>ATP</name>
        <dbReference type="ChEBI" id="CHEBI:30616"/>
    </ligand>
</feature>
<keyword evidence="1" id="KW-0677">Repeat</keyword>
<feature type="domain" description="FtsK" evidence="6">
    <location>
        <begin position="771"/>
        <end position="944"/>
    </location>
</feature>
<dbReference type="KEGG" id="cgv:CGLAU_02170"/>
<dbReference type="SMART" id="SM00382">
    <property type="entry name" value="AAA"/>
    <property type="match status" value="3"/>
</dbReference>
<name>A0A1Q2HUA1_9CORY</name>
<dbReference type="PANTHER" id="PTHR22683">
    <property type="entry name" value="SPORULATION PROTEIN RELATED"/>
    <property type="match status" value="1"/>
</dbReference>
<dbReference type="PANTHER" id="PTHR22683:SF1">
    <property type="entry name" value="TYPE VII SECRETION SYSTEM PROTEIN ESSC"/>
    <property type="match status" value="1"/>
</dbReference>
<dbReference type="PROSITE" id="PS50901">
    <property type="entry name" value="FTSK"/>
    <property type="match status" value="2"/>
</dbReference>
<evidence type="ECO:0000256" key="2">
    <source>
        <dbReference type="ARBA" id="ARBA00022741"/>
    </source>
</evidence>
<keyword evidence="2 4" id="KW-0547">Nucleotide-binding</keyword>
<feature type="domain" description="FtsK" evidence="6">
    <location>
        <begin position="417"/>
        <end position="623"/>
    </location>
</feature>
<dbReference type="AlphaFoldDB" id="A0A1Q2HUA1"/>